<feature type="transmembrane region" description="Helical" evidence="1">
    <location>
        <begin position="176"/>
        <end position="195"/>
    </location>
</feature>
<dbReference type="InterPro" id="IPR050879">
    <property type="entry name" value="Acyltransferase_3"/>
</dbReference>
<gene>
    <name evidence="3" type="ORF">A6F65_01331</name>
</gene>
<dbReference type="Proteomes" id="UP000092698">
    <property type="component" value="Chromosome"/>
</dbReference>
<dbReference type="Pfam" id="PF01757">
    <property type="entry name" value="Acyl_transf_3"/>
    <property type="match status" value="1"/>
</dbReference>
<dbReference type="PANTHER" id="PTHR23028">
    <property type="entry name" value="ACETYLTRANSFERASE"/>
    <property type="match status" value="1"/>
</dbReference>
<protein>
    <submittedName>
        <fullName evidence="3">Acyltransferase family protein</fullName>
    </submittedName>
</protein>
<evidence type="ECO:0000259" key="2">
    <source>
        <dbReference type="Pfam" id="PF01757"/>
    </source>
</evidence>
<evidence type="ECO:0000256" key="1">
    <source>
        <dbReference type="SAM" id="Phobius"/>
    </source>
</evidence>
<name>A0A1C7D868_9SPHN</name>
<dbReference type="InterPro" id="IPR002656">
    <property type="entry name" value="Acyl_transf_3_dom"/>
</dbReference>
<feature type="transmembrane region" description="Helical" evidence="1">
    <location>
        <begin position="216"/>
        <end position="234"/>
    </location>
</feature>
<keyword evidence="1" id="KW-0472">Membrane</keyword>
<evidence type="ECO:0000313" key="3">
    <source>
        <dbReference type="EMBL" id="ANU07637.1"/>
    </source>
</evidence>
<dbReference type="EMBL" id="CP016545">
    <property type="protein sequence ID" value="ANU07637.1"/>
    <property type="molecule type" value="Genomic_DNA"/>
</dbReference>
<feature type="transmembrane region" description="Helical" evidence="1">
    <location>
        <begin position="153"/>
        <end position="170"/>
    </location>
</feature>
<dbReference type="PANTHER" id="PTHR23028:SF53">
    <property type="entry name" value="ACYL_TRANSF_3 DOMAIN-CONTAINING PROTEIN"/>
    <property type="match status" value="1"/>
</dbReference>
<feature type="transmembrane region" description="Helical" evidence="1">
    <location>
        <begin position="280"/>
        <end position="299"/>
    </location>
</feature>
<dbReference type="RefSeq" id="WP_067787011.1">
    <property type="nucleotide sequence ID" value="NZ_CP016545.1"/>
</dbReference>
<dbReference type="GO" id="GO:0016020">
    <property type="term" value="C:membrane"/>
    <property type="evidence" value="ECO:0007669"/>
    <property type="project" value="TreeGrafter"/>
</dbReference>
<sequence>MFGSWRLLLAMEVVVFHLLHVNLIGMYAVFAFFALSGFLMTAIMQRTYGYSAAGVGRFALNRAVRLYPGNLFAIAVMLAVMLWFGPGVDDGIGDRIGIPGDVAAWARNLTMVYPAMLPSQLDPKLVPQTWALTVELFYYALIALGLSRTPLRCWLWLAAGLAYLAYGFVADFGETRAYSAIPAGSVPFALGALAWHYRERLVTAQHAVRRCLGLVALRYGVWFAAVAAFSALTMDWRMVAIGNVLNAAIAALLAAQLFALRPAGRAAWLDKLLGDFSYPVYLLHWAAMLVAGALVFGQASSGMDARGVQTFLVTLPVLAAFCAVLVFAIDRPLEAWRDRIRSAAAARVADGEAIAARVP</sequence>
<reference evidence="3 4" key="1">
    <citation type="submission" date="2016-07" db="EMBL/GenBank/DDBJ databases">
        <title>Complete genome sequence of Altererythrobacter namhicola JCM 16345T, containing esterase-encoding genes.</title>
        <authorList>
            <person name="Cheng H."/>
            <person name="Wu Y.-H."/>
            <person name="Jian S.-L."/>
            <person name="Huo Y.-Y."/>
            <person name="Wang C.-S."/>
            <person name="Xu X.-W."/>
        </authorList>
    </citation>
    <scope>NUCLEOTIDE SEQUENCE [LARGE SCALE GENOMIC DNA]</scope>
    <source>
        <strain evidence="3 4">JCM 16345</strain>
    </source>
</reference>
<dbReference type="OrthoDB" id="9767863at2"/>
<dbReference type="KEGG" id="anh:A6F65_01331"/>
<proteinExistence type="predicted"/>
<accession>A0A1C7D868</accession>
<keyword evidence="4" id="KW-1185">Reference proteome</keyword>
<keyword evidence="1" id="KW-0812">Transmembrane</keyword>
<feature type="transmembrane region" description="Helical" evidence="1">
    <location>
        <begin position="125"/>
        <end position="146"/>
    </location>
</feature>
<dbReference type="AlphaFoldDB" id="A0A1C7D868"/>
<dbReference type="GO" id="GO:0000271">
    <property type="term" value="P:polysaccharide biosynthetic process"/>
    <property type="evidence" value="ECO:0007669"/>
    <property type="project" value="TreeGrafter"/>
</dbReference>
<feature type="transmembrane region" description="Helical" evidence="1">
    <location>
        <begin position="240"/>
        <end position="260"/>
    </location>
</feature>
<feature type="transmembrane region" description="Helical" evidence="1">
    <location>
        <begin position="311"/>
        <end position="329"/>
    </location>
</feature>
<keyword evidence="3" id="KW-0808">Transferase</keyword>
<evidence type="ECO:0000313" key="4">
    <source>
        <dbReference type="Proteomes" id="UP000092698"/>
    </source>
</evidence>
<dbReference type="GO" id="GO:0016747">
    <property type="term" value="F:acyltransferase activity, transferring groups other than amino-acyl groups"/>
    <property type="evidence" value="ECO:0007669"/>
    <property type="project" value="InterPro"/>
</dbReference>
<dbReference type="STRING" id="645517.A6F65_01331"/>
<organism evidence="3 4">
    <name type="scientific">Paraurantiacibacter namhicola</name>
    <dbReference type="NCBI Taxonomy" id="645517"/>
    <lineage>
        <taxon>Bacteria</taxon>
        <taxon>Pseudomonadati</taxon>
        <taxon>Pseudomonadota</taxon>
        <taxon>Alphaproteobacteria</taxon>
        <taxon>Sphingomonadales</taxon>
        <taxon>Erythrobacteraceae</taxon>
        <taxon>Paraurantiacibacter</taxon>
    </lineage>
</organism>
<feature type="domain" description="Acyltransferase 3" evidence="2">
    <location>
        <begin position="6"/>
        <end position="327"/>
    </location>
</feature>
<feature type="transmembrane region" description="Helical" evidence="1">
    <location>
        <begin position="20"/>
        <end position="43"/>
    </location>
</feature>
<keyword evidence="1" id="KW-1133">Transmembrane helix</keyword>
<feature type="transmembrane region" description="Helical" evidence="1">
    <location>
        <begin position="64"/>
        <end position="84"/>
    </location>
</feature>
<keyword evidence="3" id="KW-0012">Acyltransferase</keyword>